<proteinExistence type="inferred from homology"/>
<evidence type="ECO:0000256" key="3">
    <source>
        <dbReference type="ARBA" id="ARBA00022741"/>
    </source>
</evidence>
<dbReference type="InterPro" id="IPR001650">
    <property type="entry name" value="Helicase_C-like"/>
</dbReference>
<comment type="catalytic activity">
    <reaction evidence="10 11">
        <text>Couples ATP hydrolysis with the unwinding of duplex DNA by translocating in the 3'-5' direction.</text>
        <dbReference type="EC" id="5.6.2.4"/>
    </reaction>
</comment>
<dbReference type="Pfam" id="PF16124">
    <property type="entry name" value="RecQ_Zn_bind"/>
    <property type="match status" value="1"/>
</dbReference>
<dbReference type="AlphaFoldDB" id="A0A397UTF5"/>
<dbReference type="InterPro" id="IPR011545">
    <property type="entry name" value="DEAD/DEAH_box_helicase_dom"/>
</dbReference>
<dbReference type="InterPro" id="IPR036388">
    <property type="entry name" value="WH-like_DNA-bd_sf"/>
</dbReference>
<dbReference type="Gene3D" id="1.10.10.10">
    <property type="entry name" value="Winged helix-like DNA-binding domain superfamily/Winged helix DNA-binding domain"/>
    <property type="match status" value="1"/>
</dbReference>
<dbReference type="SUPFAM" id="SSF52540">
    <property type="entry name" value="P-loop containing nucleoside triphosphate hydrolases"/>
    <property type="match status" value="2"/>
</dbReference>
<dbReference type="PROSITE" id="PS51194">
    <property type="entry name" value="HELICASE_CTER"/>
    <property type="match status" value="1"/>
</dbReference>
<evidence type="ECO:0000256" key="7">
    <source>
        <dbReference type="ARBA" id="ARBA00023125"/>
    </source>
</evidence>
<dbReference type="EC" id="5.6.2.4" evidence="11"/>
<evidence type="ECO:0000256" key="9">
    <source>
        <dbReference type="ARBA" id="ARBA00023242"/>
    </source>
</evidence>
<dbReference type="CDD" id="cd18794">
    <property type="entry name" value="SF2_C_RecQ"/>
    <property type="match status" value="1"/>
</dbReference>
<dbReference type="PROSITE" id="PS00690">
    <property type="entry name" value="DEAH_ATP_HELICASE"/>
    <property type="match status" value="1"/>
</dbReference>
<comment type="catalytic activity">
    <reaction evidence="11">
        <text>ATP + H2O = ADP + phosphate + H(+)</text>
        <dbReference type="Rhea" id="RHEA:13065"/>
        <dbReference type="ChEBI" id="CHEBI:15377"/>
        <dbReference type="ChEBI" id="CHEBI:15378"/>
        <dbReference type="ChEBI" id="CHEBI:30616"/>
        <dbReference type="ChEBI" id="CHEBI:43474"/>
        <dbReference type="ChEBI" id="CHEBI:456216"/>
    </reaction>
</comment>
<dbReference type="SMART" id="SM00487">
    <property type="entry name" value="DEXDc"/>
    <property type="match status" value="1"/>
</dbReference>
<dbReference type="GO" id="GO:0005524">
    <property type="term" value="F:ATP binding"/>
    <property type="evidence" value="ECO:0007669"/>
    <property type="project" value="UniProtKB-KW"/>
</dbReference>
<keyword evidence="9 11" id="KW-0539">Nucleus</keyword>
<evidence type="ECO:0000256" key="10">
    <source>
        <dbReference type="ARBA" id="ARBA00034617"/>
    </source>
</evidence>
<dbReference type="PANTHER" id="PTHR13710">
    <property type="entry name" value="DNA HELICASE RECQ FAMILY MEMBER"/>
    <property type="match status" value="1"/>
</dbReference>
<keyword evidence="6 11" id="KW-0067">ATP-binding</keyword>
<evidence type="ECO:0000313" key="15">
    <source>
        <dbReference type="Proteomes" id="UP000266673"/>
    </source>
</evidence>
<sequence length="862" mass="98485">MQSMPVPRNNLKQQLQWYEQYRKERQKRPEANFETYIWEQNTKRRCHQQSTEQDMNIAPLQEKEITPLSPCEKVTRKELYSASSANIVLNCNEMKDMNQNADPKDDMEIQDWLVDLEPLDPLEIKAEIEEWTRKSKFPVNNSNVALNDEVETSDLSANSLNTPSVALNTIDNFAILCDDVDACLNFSWPEDNHDLLNMSLNELQPLLISIKIVKCKISDELYEIVEGDKKYDNSKVSLLKVTRTNSKKRIEAIQQRIRQIECDTTVSFTSSSPTDFGSRLSEFVGNGTPIPDHDSSTSSYFDKDETTLSQIDSPVYRVLRETFKLSTFRQNQLEAINAALNGQDVFVLMPTGGGKSLCYQLPAVLENHRSHKVTIVISPLLSLIQDQILRLNSLGIPALDLQGNQNLDRRNLVFFEMQKAAPSLVLLYLTPEMLGKSVKAIESIQSLHKRGLLARFIIDEAHCVSHWGHDFRPDYKDLGHLKTKFPGVPMMALTATATNRVKEDVINNLRMKNCAIITQGFNRPNLRYEVIKKSTNSEKQIIEFIHSSGHVRHCGIIYCTSKASCEEVAKKLRLACFKAAFYHAGLDSADRSRIQDDWHSNKYKIIVATTAFGMGIDKPDVRFVIHHSLPQSLEGYYQETGRAGRDGKPSNCVLLYSYSDKYTIDRLIVHGEGNYEQKKQQRANLREMLKYCENHLDCRRQQIMAYFGEQFDKSQCQFTCDNCKNALTQQRSTYDAQKDAKNIVTLVQYNRHKDVTLTQYVNIMRGSSSKTTENVVKTKQLILPPNFKTSTLSTVDLDRLIKLLLLQDVLAERYQQNDYGSVYSYIELGPNAEALLKDKLNIVLPRVEKPSAVKKKNITISP</sequence>
<gene>
    <name evidence="14" type="ORF">C2G38_162280</name>
</gene>
<dbReference type="GO" id="GO:0000724">
    <property type="term" value="P:double-strand break repair via homologous recombination"/>
    <property type="evidence" value="ECO:0007669"/>
    <property type="project" value="TreeGrafter"/>
</dbReference>
<dbReference type="GO" id="GO:0016887">
    <property type="term" value="F:ATP hydrolysis activity"/>
    <property type="evidence" value="ECO:0007669"/>
    <property type="project" value="RHEA"/>
</dbReference>
<dbReference type="GO" id="GO:0005634">
    <property type="term" value="C:nucleus"/>
    <property type="evidence" value="ECO:0007669"/>
    <property type="project" value="UniProtKB-SubCell"/>
</dbReference>
<evidence type="ECO:0000256" key="8">
    <source>
        <dbReference type="ARBA" id="ARBA00023235"/>
    </source>
</evidence>
<keyword evidence="5 11" id="KW-0347">Helicase</keyword>
<evidence type="ECO:0000256" key="5">
    <source>
        <dbReference type="ARBA" id="ARBA00022806"/>
    </source>
</evidence>
<dbReference type="InterPro" id="IPR018982">
    <property type="entry name" value="RQC_domain"/>
</dbReference>
<keyword evidence="8" id="KW-0413">Isomerase</keyword>
<evidence type="ECO:0000256" key="1">
    <source>
        <dbReference type="ARBA" id="ARBA00004123"/>
    </source>
</evidence>
<protein>
    <recommendedName>
        <fullName evidence="11">ATP-dependent DNA helicase</fullName>
        <ecNumber evidence="11">5.6.2.4</ecNumber>
    </recommendedName>
</protein>
<dbReference type="STRING" id="44941.A0A397UTF5"/>
<reference evidence="14 15" key="1">
    <citation type="submission" date="2018-06" db="EMBL/GenBank/DDBJ databases">
        <title>Comparative genomics reveals the genomic features of Rhizophagus irregularis, R. cerebriforme, R. diaphanum and Gigaspora rosea, and their symbiotic lifestyle signature.</title>
        <authorList>
            <person name="Morin E."/>
            <person name="San Clemente H."/>
            <person name="Chen E.C.H."/>
            <person name="De La Providencia I."/>
            <person name="Hainaut M."/>
            <person name="Kuo A."/>
            <person name="Kohler A."/>
            <person name="Murat C."/>
            <person name="Tang N."/>
            <person name="Roy S."/>
            <person name="Loubradou J."/>
            <person name="Henrissat B."/>
            <person name="Grigoriev I.V."/>
            <person name="Corradi N."/>
            <person name="Roux C."/>
            <person name="Martin F.M."/>
        </authorList>
    </citation>
    <scope>NUCLEOTIDE SEQUENCE [LARGE SCALE GENOMIC DNA]</scope>
    <source>
        <strain evidence="14 15">DAOM 194757</strain>
    </source>
</reference>
<dbReference type="CDD" id="cd17920">
    <property type="entry name" value="DEXHc_RecQ"/>
    <property type="match status" value="1"/>
</dbReference>
<dbReference type="PANTHER" id="PTHR13710:SF153">
    <property type="entry name" value="RECQ-LIKE DNA HELICASE BLM"/>
    <property type="match status" value="1"/>
</dbReference>
<dbReference type="GO" id="GO:0043138">
    <property type="term" value="F:3'-5' DNA helicase activity"/>
    <property type="evidence" value="ECO:0007669"/>
    <property type="project" value="UniProtKB-EC"/>
</dbReference>
<dbReference type="Gene3D" id="3.40.50.300">
    <property type="entry name" value="P-loop containing nucleotide triphosphate hydrolases"/>
    <property type="match status" value="2"/>
</dbReference>
<dbReference type="Proteomes" id="UP000266673">
    <property type="component" value="Unassembled WGS sequence"/>
</dbReference>
<dbReference type="FunFam" id="3.40.50.300:FF:001975">
    <property type="entry name" value="ATP-dependent DNA helicase"/>
    <property type="match status" value="1"/>
</dbReference>
<dbReference type="InterPro" id="IPR027417">
    <property type="entry name" value="P-loop_NTPase"/>
</dbReference>
<comment type="similarity">
    <text evidence="2 11">Belongs to the helicase family. RecQ subfamily.</text>
</comment>
<dbReference type="InterPro" id="IPR002464">
    <property type="entry name" value="DNA/RNA_helicase_DEAH_CS"/>
</dbReference>
<dbReference type="GO" id="GO:0009378">
    <property type="term" value="F:four-way junction helicase activity"/>
    <property type="evidence" value="ECO:0007669"/>
    <property type="project" value="TreeGrafter"/>
</dbReference>
<feature type="domain" description="Helicase C-terminal" evidence="13">
    <location>
        <begin position="537"/>
        <end position="686"/>
    </location>
</feature>
<dbReference type="OrthoDB" id="10261556at2759"/>
<feature type="domain" description="Helicase ATP-binding" evidence="12">
    <location>
        <begin position="336"/>
        <end position="515"/>
    </location>
</feature>
<dbReference type="Pfam" id="PF00270">
    <property type="entry name" value="DEAD"/>
    <property type="match status" value="1"/>
</dbReference>
<dbReference type="InterPro" id="IPR032284">
    <property type="entry name" value="RecQ_Zn-bd"/>
</dbReference>
<keyword evidence="4 11" id="KW-0378">Hydrolase</keyword>
<dbReference type="GO" id="GO:0006260">
    <property type="term" value="P:DNA replication"/>
    <property type="evidence" value="ECO:0007669"/>
    <property type="project" value="InterPro"/>
</dbReference>
<evidence type="ECO:0000313" key="14">
    <source>
        <dbReference type="EMBL" id="RIB10783.1"/>
    </source>
</evidence>
<dbReference type="InterPro" id="IPR014001">
    <property type="entry name" value="Helicase_ATP-bd"/>
</dbReference>
<evidence type="ECO:0000256" key="11">
    <source>
        <dbReference type="RuleBase" id="RU364117"/>
    </source>
</evidence>
<dbReference type="NCBIfam" id="TIGR00614">
    <property type="entry name" value="recQ_fam"/>
    <property type="match status" value="1"/>
</dbReference>
<accession>A0A397UTF5</accession>
<dbReference type="Pfam" id="PF09382">
    <property type="entry name" value="RQC"/>
    <property type="match status" value="1"/>
</dbReference>
<dbReference type="InterPro" id="IPR004589">
    <property type="entry name" value="DNA_helicase_ATP-dep_RecQ"/>
</dbReference>
<evidence type="ECO:0000256" key="4">
    <source>
        <dbReference type="ARBA" id="ARBA00022801"/>
    </source>
</evidence>
<dbReference type="PROSITE" id="PS51192">
    <property type="entry name" value="HELICASE_ATP_BIND_1"/>
    <property type="match status" value="1"/>
</dbReference>
<dbReference type="GO" id="GO:0003677">
    <property type="term" value="F:DNA binding"/>
    <property type="evidence" value="ECO:0007669"/>
    <property type="project" value="UniProtKB-KW"/>
</dbReference>
<keyword evidence="3 11" id="KW-0547">Nucleotide-binding</keyword>
<dbReference type="SMART" id="SM00490">
    <property type="entry name" value="HELICc"/>
    <property type="match status" value="1"/>
</dbReference>
<dbReference type="EMBL" id="QKWP01001211">
    <property type="protein sequence ID" value="RIB10783.1"/>
    <property type="molecule type" value="Genomic_DNA"/>
</dbReference>
<evidence type="ECO:0000256" key="6">
    <source>
        <dbReference type="ARBA" id="ARBA00022840"/>
    </source>
</evidence>
<dbReference type="GO" id="GO:0005694">
    <property type="term" value="C:chromosome"/>
    <property type="evidence" value="ECO:0007669"/>
    <property type="project" value="TreeGrafter"/>
</dbReference>
<dbReference type="GO" id="GO:0005737">
    <property type="term" value="C:cytoplasm"/>
    <property type="evidence" value="ECO:0007669"/>
    <property type="project" value="TreeGrafter"/>
</dbReference>
<keyword evidence="15" id="KW-1185">Reference proteome</keyword>
<name>A0A397UTF5_9GLOM</name>
<evidence type="ECO:0000259" key="12">
    <source>
        <dbReference type="PROSITE" id="PS51192"/>
    </source>
</evidence>
<organism evidence="14 15">
    <name type="scientific">Gigaspora rosea</name>
    <dbReference type="NCBI Taxonomy" id="44941"/>
    <lineage>
        <taxon>Eukaryota</taxon>
        <taxon>Fungi</taxon>
        <taxon>Fungi incertae sedis</taxon>
        <taxon>Mucoromycota</taxon>
        <taxon>Glomeromycotina</taxon>
        <taxon>Glomeromycetes</taxon>
        <taxon>Diversisporales</taxon>
        <taxon>Gigasporaceae</taxon>
        <taxon>Gigaspora</taxon>
    </lineage>
</organism>
<evidence type="ECO:0000259" key="13">
    <source>
        <dbReference type="PROSITE" id="PS51194"/>
    </source>
</evidence>
<evidence type="ECO:0000256" key="2">
    <source>
        <dbReference type="ARBA" id="ARBA00005446"/>
    </source>
</evidence>
<comment type="caution">
    <text evidence="14">The sequence shown here is derived from an EMBL/GenBank/DDBJ whole genome shotgun (WGS) entry which is preliminary data.</text>
</comment>
<keyword evidence="7" id="KW-0238">DNA-binding</keyword>
<comment type="subcellular location">
    <subcellularLocation>
        <location evidence="1 11">Nucleus</location>
    </subcellularLocation>
</comment>
<dbReference type="Pfam" id="PF00271">
    <property type="entry name" value="Helicase_C"/>
    <property type="match status" value="1"/>
</dbReference>
<dbReference type="FunFam" id="3.40.50.300:FF:000296">
    <property type="entry name" value="ATP-dependent DNA helicase RecQ"/>
    <property type="match status" value="1"/>
</dbReference>